<evidence type="ECO:0000256" key="2">
    <source>
        <dbReference type="ARBA" id="ARBA00022692"/>
    </source>
</evidence>
<dbReference type="InterPro" id="IPR004869">
    <property type="entry name" value="MMPL_dom"/>
</dbReference>
<evidence type="ECO:0000256" key="5">
    <source>
        <dbReference type="SAM" id="Phobius"/>
    </source>
</evidence>
<evidence type="ECO:0000256" key="1">
    <source>
        <dbReference type="ARBA" id="ARBA00004141"/>
    </source>
</evidence>
<evidence type="ECO:0000256" key="4">
    <source>
        <dbReference type="ARBA" id="ARBA00023136"/>
    </source>
</evidence>
<comment type="caution">
    <text evidence="7">The sequence shown here is derived from an EMBL/GenBank/DDBJ whole genome shotgun (WGS) entry which is preliminary data.</text>
</comment>
<dbReference type="AlphaFoldDB" id="X0ZF41"/>
<sequence length="412" mass="47416">KIGLNLLSIFLEDNGSVQLVIHNPQGSILTSEMKEQIITLTNNITSNPKIGPFLSSKQPYSSLFSDADNLLRSILNLQWISTQASFASIHYIWGGLDFFADIWIDSFNTTSDLEVSTTFAITQTKWFANSLLDSNNESLYSSTSDIFYTKLGENFLHSVLETTPSTKFDVVQQVKDIIFENTTFFQEITTDNRILLLLERISSSFNNTRWEDDEYIYEKTTEFLFEVNDTQSVEFIKEVYDNGNIEGYVKAKNEYLLPVLKNEISIPSITSEIIETFLKQYTNFENDTTIVDTTIVLFKTSISYFTPEGKELHLEFLSLIDVLQENSENLELYVTGVNLFVFELSEDYIYQSKKMDIVAIVTITLLLLIFYRSPFLPLIRCLKNDYYLTCIFHPHIIIYSIITLFSFIILGS</sequence>
<feature type="non-terminal residue" evidence="7">
    <location>
        <position position="1"/>
    </location>
</feature>
<dbReference type="EMBL" id="BART01008051">
    <property type="protein sequence ID" value="GAG67904.1"/>
    <property type="molecule type" value="Genomic_DNA"/>
</dbReference>
<dbReference type="Pfam" id="PF03176">
    <property type="entry name" value="MMPL"/>
    <property type="match status" value="1"/>
</dbReference>
<reference evidence="7" key="1">
    <citation type="journal article" date="2014" name="Front. Microbiol.">
        <title>High frequency of phylogenetically diverse reductive dehalogenase-homologous genes in deep subseafloor sedimentary metagenomes.</title>
        <authorList>
            <person name="Kawai M."/>
            <person name="Futagami T."/>
            <person name="Toyoda A."/>
            <person name="Takaki Y."/>
            <person name="Nishi S."/>
            <person name="Hori S."/>
            <person name="Arai W."/>
            <person name="Tsubouchi T."/>
            <person name="Morono Y."/>
            <person name="Uchiyama I."/>
            <person name="Ito T."/>
            <person name="Fujiyama A."/>
            <person name="Inagaki F."/>
            <person name="Takami H."/>
        </authorList>
    </citation>
    <scope>NUCLEOTIDE SEQUENCE</scope>
    <source>
        <strain evidence="7">Expedition CK06-06</strain>
    </source>
</reference>
<comment type="subcellular location">
    <subcellularLocation>
        <location evidence="1">Membrane</location>
        <topology evidence="1">Multi-pass membrane protein</topology>
    </subcellularLocation>
</comment>
<proteinExistence type="predicted"/>
<name>X0ZF41_9ZZZZ</name>
<evidence type="ECO:0000313" key="7">
    <source>
        <dbReference type="EMBL" id="GAG67904.1"/>
    </source>
</evidence>
<feature type="transmembrane region" description="Helical" evidence="5">
    <location>
        <begin position="386"/>
        <end position="410"/>
    </location>
</feature>
<keyword evidence="2 5" id="KW-0812">Transmembrane</keyword>
<evidence type="ECO:0000259" key="6">
    <source>
        <dbReference type="Pfam" id="PF03176"/>
    </source>
</evidence>
<evidence type="ECO:0000256" key="3">
    <source>
        <dbReference type="ARBA" id="ARBA00022989"/>
    </source>
</evidence>
<dbReference type="GO" id="GO:0016020">
    <property type="term" value="C:membrane"/>
    <property type="evidence" value="ECO:0007669"/>
    <property type="project" value="UniProtKB-SubCell"/>
</dbReference>
<gene>
    <name evidence="7" type="ORF">S01H4_18184</name>
</gene>
<feature type="transmembrane region" description="Helical" evidence="5">
    <location>
        <begin position="357"/>
        <end position="374"/>
    </location>
</feature>
<accession>X0ZF41</accession>
<organism evidence="7">
    <name type="scientific">marine sediment metagenome</name>
    <dbReference type="NCBI Taxonomy" id="412755"/>
    <lineage>
        <taxon>unclassified sequences</taxon>
        <taxon>metagenomes</taxon>
        <taxon>ecological metagenomes</taxon>
    </lineage>
</organism>
<feature type="domain" description="Membrane transport protein MMPL" evidence="6">
    <location>
        <begin position="326"/>
        <end position="379"/>
    </location>
</feature>
<keyword evidence="4 5" id="KW-0472">Membrane</keyword>
<protein>
    <recommendedName>
        <fullName evidence="6">Membrane transport protein MMPL domain-containing protein</fullName>
    </recommendedName>
</protein>
<keyword evidence="3 5" id="KW-1133">Transmembrane helix</keyword>